<name>A0A437M9A3_9SPHN</name>
<dbReference type="Pfam" id="PF02597">
    <property type="entry name" value="ThiS"/>
    <property type="match status" value="1"/>
</dbReference>
<sequence>MAIDLLYFAGIREAIGLSGERVDPPASVASVVDLVDWLVARGNGYVTAFADRTKLRAAIDDRFVDLNASLAGAREVALFPPVTGGAA</sequence>
<accession>A0A437M9A3</accession>
<reference evidence="1 2" key="1">
    <citation type="submission" date="2019-01" db="EMBL/GenBank/DDBJ databases">
        <authorList>
            <person name="Chen W.-M."/>
        </authorList>
    </citation>
    <scope>NUCLEOTIDE SEQUENCE [LARGE SCALE GENOMIC DNA]</scope>
    <source>
        <strain evidence="1 2">CCP-7</strain>
    </source>
</reference>
<dbReference type="InterPro" id="IPR016155">
    <property type="entry name" value="Mopterin_synth/thiamin_S_b"/>
</dbReference>
<dbReference type="Proteomes" id="UP000282971">
    <property type="component" value="Unassembled WGS sequence"/>
</dbReference>
<organism evidence="1 2">
    <name type="scientific">Sphingomonas crocodyli</name>
    <dbReference type="NCBI Taxonomy" id="1979270"/>
    <lineage>
        <taxon>Bacteria</taxon>
        <taxon>Pseudomonadati</taxon>
        <taxon>Pseudomonadota</taxon>
        <taxon>Alphaproteobacteria</taxon>
        <taxon>Sphingomonadales</taxon>
        <taxon>Sphingomonadaceae</taxon>
        <taxon>Sphingomonas</taxon>
    </lineage>
</organism>
<gene>
    <name evidence="1" type="ORF">EOD43_10695</name>
</gene>
<dbReference type="RefSeq" id="WP_127743632.1">
    <property type="nucleotide sequence ID" value="NZ_SACN01000001.1"/>
</dbReference>
<protein>
    <submittedName>
        <fullName evidence="1">MoaD/ThiS family protein</fullName>
    </submittedName>
</protein>
<evidence type="ECO:0000313" key="1">
    <source>
        <dbReference type="EMBL" id="RVT94288.1"/>
    </source>
</evidence>
<comment type="caution">
    <text evidence="1">The sequence shown here is derived from an EMBL/GenBank/DDBJ whole genome shotgun (WGS) entry which is preliminary data.</text>
</comment>
<dbReference type="EMBL" id="SACN01000001">
    <property type="protein sequence ID" value="RVT94288.1"/>
    <property type="molecule type" value="Genomic_DNA"/>
</dbReference>
<keyword evidence="2" id="KW-1185">Reference proteome</keyword>
<dbReference type="SUPFAM" id="SSF54285">
    <property type="entry name" value="MoaD/ThiS"/>
    <property type="match status" value="1"/>
</dbReference>
<dbReference type="OrthoDB" id="9800712at2"/>
<dbReference type="InterPro" id="IPR003749">
    <property type="entry name" value="ThiS/MoaD-like"/>
</dbReference>
<dbReference type="AlphaFoldDB" id="A0A437M9A3"/>
<dbReference type="Gene3D" id="3.10.20.30">
    <property type="match status" value="1"/>
</dbReference>
<proteinExistence type="predicted"/>
<dbReference type="CDD" id="cd00754">
    <property type="entry name" value="Ubl_MoaD"/>
    <property type="match status" value="1"/>
</dbReference>
<evidence type="ECO:0000313" key="2">
    <source>
        <dbReference type="Proteomes" id="UP000282971"/>
    </source>
</evidence>
<dbReference type="InterPro" id="IPR012675">
    <property type="entry name" value="Beta-grasp_dom_sf"/>
</dbReference>